<evidence type="ECO:0000256" key="1">
    <source>
        <dbReference type="ARBA" id="ARBA00022723"/>
    </source>
</evidence>
<name>A0A1G2HN08_9BACT</name>
<protein>
    <recommendedName>
        <fullName evidence="6">Zinc finger DksA/TraR C4-type domain-containing protein</fullName>
    </recommendedName>
</protein>
<feature type="zinc finger region" description="dksA C4-type" evidence="4">
    <location>
        <begin position="92"/>
        <end position="116"/>
    </location>
</feature>
<accession>A0A1G2HN08</accession>
<dbReference type="PANTHER" id="PTHR33823">
    <property type="entry name" value="RNA POLYMERASE-BINDING TRANSCRIPTION FACTOR DKSA-RELATED"/>
    <property type="match status" value="1"/>
</dbReference>
<feature type="region of interest" description="Disordered" evidence="5">
    <location>
        <begin position="23"/>
        <end position="53"/>
    </location>
</feature>
<proteinExistence type="predicted"/>
<evidence type="ECO:0000259" key="6">
    <source>
        <dbReference type="Pfam" id="PF01258"/>
    </source>
</evidence>
<evidence type="ECO:0000256" key="3">
    <source>
        <dbReference type="ARBA" id="ARBA00022833"/>
    </source>
</evidence>
<dbReference type="EMBL" id="MHOM01000029">
    <property type="protein sequence ID" value="OGZ63670.1"/>
    <property type="molecule type" value="Genomic_DNA"/>
</dbReference>
<dbReference type="PANTHER" id="PTHR33823:SF4">
    <property type="entry name" value="GENERAL STRESS PROTEIN 16O"/>
    <property type="match status" value="1"/>
</dbReference>
<dbReference type="SUPFAM" id="SSF57716">
    <property type="entry name" value="Glucocorticoid receptor-like (DNA-binding domain)"/>
    <property type="match status" value="1"/>
</dbReference>
<comment type="caution">
    <text evidence="7">The sequence shown here is derived from an EMBL/GenBank/DDBJ whole genome shotgun (WGS) entry which is preliminary data.</text>
</comment>
<dbReference type="InterPro" id="IPR000962">
    <property type="entry name" value="Znf_DskA_TraR"/>
</dbReference>
<dbReference type="Proteomes" id="UP000177190">
    <property type="component" value="Unassembled WGS sequence"/>
</dbReference>
<keyword evidence="2" id="KW-0863">Zinc-finger</keyword>
<keyword evidence="1" id="KW-0479">Metal-binding</keyword>
<keyword evidence="3" id="KW-0862">Zinc</keyword>
<organism evidence="7 8">
    <name type="scientific">Candidatus Staskawiczbacteria bacterium RIFCSPHIGHO2_01_FULL_36_16</name>
    <dbReference type="NCBI Taxonomy" id="1802200"/>
    <lineage>
        <taxon>Bacteria</taxon>
        <taxon>Candidatus Staskawicziibacteriota</taxon>
    </lineage>
</organism>
<dbReference type="PROSITE" id="PS51128">
    <property type="entry name" value="ZF_DKSA_2"/>
    <property type="match status" value="1"/>
</dbReference>
<reference evidence="7 8" key="1">
    <citation type="journal article" date="2016" name="Nat. Commun.">
        <title>Thousands of microbial genomes shed light on interconnected biogeochemical processes in an aquifer system.</title>
        <authorList>
            <person name="Anantharaman K."/>
            <person name="Brown C.T."/>
            <person name="Hug L.A."/>
            <person name="Sharon I."/>
            <person name="Castelle C.J."/>
            <person name="Probst A.J."/>
            <person name="Thomas B.C."/>
            <person name="Singh A."/>
            <person name="Wilkins M.J."/>
            <person name="Karaoz U."/>
            <person name="Brodie E.L."/>
            <person name="Williams K.H."/>
            <person name="Hubbard S.S."/>
            <person name="Banfield J.F."/>
        </authorList>
    </citation>
    <scope>NUCLEOTIDE SEQUENCE [LARGE SCALE GENOMIC DNA]</scope>
</reference>
<dbReference type="Gene3D" id="1.20.120.910">
    <property type="entry name" value="DksA, coiled-coil domain"/>
    <property type="match status" value="1"/>
</dbReference>
<dbReference type="InterPro" id="IPR020458">
    <property type="entry name" value="Znf_DskA_TraR_CS"/>
</dbReference>
<feature type="compositionally biased region" description="Basic and acidic residues" evidence="5">
    <location>
        <begin position="23"/>
        <end position="38"/>
    </location>
</feature>
<dbReference type="Pfam" id="PF01258">
    <property type="entry name" value="zf-dskA_traR"/>
    <property type="match status" value="1"/>
</dbReference>
<evidence type="ECO:0000313" key="7">
    <source>
        <dbReference type="EMBL" id="OGZ63670.1"/>
    </source>
</evidence>
<dbReference type="STRING" id="1802200.A2812_01285"/>
<sequence length="120" mass="13756">MKKELIKELKNKLEKEKKSLTSELESFAKKDDSPRGDWETIYPNRENGSMEEEADEVQEYDNLLSVEHSLELKLKDVNAALEKIAKGKYGICEKCEKEIDGKRLMACPEAKTCLKCNDKA</sequence>
<evidence type="ECO:0000313" key="8">
    <source>
        <dbReference type="Proteomes" id="UP000177190"/>
    </source>
</evidence>
<feature type="domain" description="Zinc finger DksA/TraR C4-type" evidence="6">
    <location>
        <begin position="87"/>
        <end position="116"/>
    </location>
</feature>
<dbReference type="AlphaFoldDB" id="A0A1G2HN08"/>
<dbReference type="PROSITE" id="PS01102">
    <property type="entry name" value="ZF_DKSA_1"/>
    <property type="match status" value="1"/>
</dbReference>
<dbReference type="GO" id="GO:0008270">
    <property type="term" value="F:zinc ion binding"/>
    <property type="evidence" value="ECO:0007669"/>
    <property type="project" value="UniProtKB-KW"/>
</dbReference>
<evidence type="ECO:0000256" key="5">
    <source>
        <dbReference type="SAM" id="MobiDB-lite"/>
    </source>
</evidence>
<evidence type="ECO:0000256" key="2">
    <source>
        <dbReference type="ARBA" id="ARBA00022771"/>
    </source>
</evidence>
<evidence type="ECO:0000256" key="4">
    <source>
        <dbReference type="PROSITE-ProRule" id="PRU00510"/>
    </source>
</evidence>
<gene>
    <name evidence="7" type="ORF">A2812_01285</name>
</gene>